<dbReference type="AlphaFoldDB" id="A0A068RX60"/>
<keyword evidence="2" id="KW-1185">Reference proteome</keyword>
<dbReference type="EMBL" id="CBTN010000017">
    <property type="protein sequence ID" value="CDH53526.1"/>
    <property type="molecule type" value="Genomic_DNA"/>
</dbReference>
<dbReference type="CDD" id="cd21455">
    <property type="entry name" value="DLC-like_DYNLT1_DYNLT3"/>
    <property type="match status" value="1"/>
</dbReference>
<reference evidence="1" key="1">
    <citation type="submission" date="2013-08" db="EMBL/GenBank/DDBJ databases">
        <title>Gene expansion shapes genome architecture in the human pathogen Lichtheimia corymbifera: an evolutionary genomics analysis in the ancient terrestrial Mucorales (Mucoromycotina).</title>
        <authorList>
            <person name="Schwartze V.U."/>
            <person name="Winter S."/>
            <person name="Shelest E."/>
            <person name="Marcet-Houben M."/>
            <person name="Horn F."/>
            <person name="Wehner S."/>
            <person name="Hoffmann K."/>
            <person name="Riege K."/>
            <person name="Sammeth M."/>
            <person name="Nowrousian M."/>
            <person name="Valiante V."/>
            <person name="Linde J."/>
            <person name="Jacobsen I.D."/>
            <person name="Marz M."/>
            <person name="Brakhage A.A."/>
            <person name="Gabaldon T."/>
            <person name="Bocker S."/>
            <person name="Voigt K."/>
        </authorList>
    </citation>
    <scope>NUCLEOTIDE SEQUENCE [LARGE SCALE GENOMIC DNA]</scope>
    <source>
        <strain evidence="1">FSU 9682</strain>
    </source>
</reference>
<organism evidence="1 2">
    <name type="scientific">Lichtheimia corymbifera JMRC:FSU:9682</name>
    <dbReference type="NCBI Taxonomy" id="1263082"/>
    <lineage>
        <taxon>Eukaryota</taxon>
        <taxon>Fungi</taxon>
        <taxon>Fungi incertae sedis</taxon>
        <taxon>Mucoromycota</taxon>
        <taxon>Mucoromycotina</taxon>
        <taxon>Mucoromycetes</taxon>
        <taxon>Mucorales</taxon>
        <taxon>Lichtheimiaceae</taxon>
        <taxon>Lichtheimia</taxon>
    </lineage>
</organism>
<dbReference type="PANTHER" id="PTHR21255">
    <property type="entry name" value="T-COMPLEX-ASSOCIATED-TESTIS-EXPRESSED 1/ DYNEIN LIGHT CHAIN"/>
    <property type="match status" value="1"/>
</dbReference>
<dbReference type="STRING" id="1263082.A0A068RX60"/>
<dbReference type="GO" id="GO:0005868">
    <property type="term" value="C:cytoplasmic dynein complex"/>
    <property type="evidence" value="ECO:0007669"/>
    <property type="project" value="TreeGrafter"/>
</dbReference>
<protein>
    <submittedName>
        <fullName evidence="1">Dynein light chain tctex-type 1</fullName>
    </submittedName>
</protein>
<dbReference type="GO" id="GO:0005737">
    <property type="term" value="C:cytoplasm"/>
    <property type="evidence" value="ECO:0007669"/>
    <property type="project" value="TreeGrafter"/>
</dbReference>
<accession>A0A068RX60</accession>
<dbReference type="InterPro" id="IPR038586">
    <property type="entry name" value="Tctex-1-like_sf"/>
</dbReference>
<proteinExistence type="predicted"/>
<name>A0A068RX60_9FUNG</name>
<dbReference type="Pfam" id="PF03645">
    <property type="entry name" value="Tctex-1"/>
    <property type="match status" value="1"/>
</dbReference>
<sequence length="115" mass="12913">MVNQPPTEAKNEPFNKDEVTTMIKETVESVIQDAEYSHSKVPQWNSSIIDACLAKLKEVNKSYKYVVTCVVMQRNGAGFYAGSSVYWDNARDGSAAYRYENKSLYALVNVFALSV</sequence>
<dbReference type="InterPro" id="IPR005334">
    <property type="entry name" value="Tctex-1-like"/>
</dbReference>
<gene>
    <name evidence="1" type="ORF">LCOR_04867.1</name>
</gene>
<dbReference type="Proteomes" id="UP000027586">
    <property type="component" value="Unassembled WGS sequence"/>
</dbReference>
<dbReference type="VEuPathDB" id="FungiDB:LCOR_04867.1"/>
<evidence type="ECO:0000313" key="1">
    <source>
        <dbReference type="EMBL" id="CDH53526.1"/>
    </source>
</evidence>
<dbReference type="GO" id="GO:0007018">
    <property type="term" value="P:microtubule-based movement"/>
    <property type="evidence" value="ECO:0007669"/>
    <property type="project" value="TreeGrafter"/>
</dbReference>
<evidence type="ECO:0000313" key="2">
    <source>
        <dbReference type="Proteomes" id="UP000027586"/>
    </source>
</evidence>
<dbReference type="PANTHER" id="PTHR21255:SF4">
    <property type="entry name" value="DYNEIN LIGHT CHAIN TCTEX-TYPE"/>
    <property type="match status" value="1"/>
</dbReference>
<dbReference type="OrthoDB" id="10059120at2759"/>
<dbReference type="GO" id="GO:0045505">
    <property type="term" value="F:dynein intermediate chain binding"/>
    <property type="evidence" value="ECO:0007669"/>
    <property type="project" value="TreeGrafter"/>
</dbReference>
<comment type="caution">
    <text evidence="1">The sequence shown here is derived from an EMBL/GenBank/DDBJ whole genome shotgun (WGS) entry which is preliminary data.</text>
</comment>
<dbReference type="Gene3D" id="3.30.1140.40">
    <property type="entry name" value="Tctex-1"/>
    <property type="match status" value="1"/>
</dbReference>